<evidence type="ECO:0000313" key="2">
    <source>
        <dbReference type="EMBL" id="EJD32409.1"/>
    </source>
</evidence>
<feature type="region of interest" description="Disordered" evidence="1">
    <location>
        <begin position="76"/>
        <end position="214"/>
    </location>
</feature>
<feature type="compositionally biased region" description="Low complexity" evidence="1">
    <location>
        <begin position="175"/>
        <end position="203"/>
    </location>
</feature>
<feature type="compositionally biased region" description="Polar residues" evidence="1">
    <location>
        <begin position="380"/>
        <end position="406"/>
    </location>
</feature>
<protein>
    <submittedName>
        <fullName evidence="2">Uncharacterized protein</fullName>
    </submittedName>
</protein>
<gene>
    <name evidence="2" type="ORF">AURDEDRAFT_178522</name>
</gene>
<dbReference type="EMBL" id="JH689001">
    <property type="protein sequence ID" value="EJD32409.1"/>
    <property type="molecule type" value="Genomic_DNA"/>
</dbReference>
<evidence type="ECO:0000313" key="3">
    <source>
        <dbReference type="Proteomes" id="UP000006514"/>
    </source>
</evidence>
<reference evidence="3" key="1">
    <citation type="journal article" date="2012" name="Science">
        <title>The Paleozoic origin of enzymatic lignin decomposition reconstructed from 31 fungal genomes.</title>
        <authorList>
            <person name="Floudas D."/>
            <person name="Binder M."/>
            <person name="Riley R."/>
            <person name="Barry K."/>
            <person name="Blanchette R.A."/>
            <person name="Henrissat B."/>
            <person name="Martinez A.T."/>
            <person name="Otillar R."/>
            <person name="Spatafora J.W."/>
            <person name="Yadav J.S."/>
            <person name="Aerts A."/>
            <person name="Benoit I."/>
            <person name="Boyd A."/>
            <person name="Carlson A."/>
            <person name="Copeland A."/>
            <person name="Coutinho P.M."/>
            <person name="de Vries R.P."/>
            <person name="Ferreira P."/>
            <person name="Findley K."/>
            <person name="Foster B."/>
            <person name="Gaskell J."/>
            <person name="Glotzer D."/>
            <person name="Gorecki P."/>
            <person name="Heitman J."/>
            <person name="Hesse C."/>
            <person name="Hori C."/>
            <person name="Igarashi K."/>
            <person name="Jurgens J.A."/>
            <person name="Kallen N."/>
            <person name="Kersten P."/>
            <person name="Kohler A."/>
            <person name="Kuees U."/>
            <person name="Kumar T.K.A."/>
            <person name="Kuo A."/>
            <person name="LaButti K."/>
            <person name="Larrondo L.F."/>
            <person name="Lindquist E."/>
            <person name="Ling A."/>
            <person name="Lombard V."/>
            <person name="Lucas S."/>
            <person name="Lundell T."/>
            <person name="Martin R."/>
            <person name="McLaughlin D.J."/>
            <person name="Morgenstern I."/>
            <person name="Morin E."/>
            <person name="Murat C."/>
            <person name="Nagy L.G."/>
            <person name="Nolan M."/>
            <person name="Ohm R.A."/>
            <person name="Patyshakuliyeva A."/>
            <person name="Rokas A."/>
            <person name="Ruiz-Duenas F.J."/>
            <person name="Sabat G."/>
            <person name="Salamov A."/>
            <person name="Samejima M."/>
            <person name="Schmutz J."/>
            <person name="Slot J.C."/>
            <person name="St John F."/>
            <person name="Stenlid J."/>
            <person name="Sun H."/>
            <person name="Sun S."/>
            <person name="Syed K."/>
            <person name="Tsang A."/>
            <person name="Wiebenga A."/>
            <person name="Young D."/>
            <person name="Pisabarro A."/>
            <person name="Eastwood D.C."/>
            <person name="Martin F."/>
            <person name="Cullen D."/>
            <person name="Grigoriev I.V."/>
            <person name="Hibbett D.S."/>
        </authorList>
    </citation>
    <scope>NUCLEOTIDE SEQUENCE [LARGE SCALE GENOMIC DNA]</scope>
    <source>
        <strain evidence="3">TFB10046</strain>
    </source>
</reference>
<feature type="compositionally biased region" description="Low complexity" evidence="1">
    <location>
        <begin position="420"/>
        <end position="431"/>
    </location>
</feature>
<organism evidence="2 3">
    <name type="scientific">Auricularia subglabra (strain TFB-10046 / SS5)</name>
    <name type="common">White-rot fungus</name>
    <name type="synonym">Auricularia delicata (strain TFB10046)</name>
    <dbReference type="NCBI Taxonomy" id="717982"/>
    <lineage>
        <taxon>Eukaryota</taxon>
        <taxon>Fungi</taxon>
        <taxon>Dikarya</taxon>
        <taxon>Basidiomycota</taxon>
        <taxon>Agaricomycotina</taxon>
        <taxon>Agaricomycetes</taxon>
        <taxon>Auriculariales</taxon>
        <taxon>Auriculariaceae</taxon>
        <taxon>Auricularia</taxon>
    </lineage>
</organism>
<feature type="compositionally biased region" description="Acidic residues" evidence="1">
    <location>
        <begin position="99"/>
        <end position="141"/>
    </location>
</feature>
<dbReference type="Proteomes" id="UP000006514">
    <property type="component" value="Unassembled WGS sequence"/>
</dbReference>
<feature type="region of interest" description="Disordered" evidence="1">
    <location>
        <begin position="327"/>
        <end position="431"/>
    </location>
</feature>
<evidence type="ECO:0000256" key="1">
    <source>
        <dbReference type="SAM" id="MobiDB-lite"/>
    </source>
</evidence>
<sequence>MCTRCGANKRALETWPSKKYPGCRFVKCRPCNVLRPNQIQPPNGHDIYGPFGVYDSRIFQFRSWLARTWWERQAAEANGDEAGSPPAPAPAAQRRLAADDEDGDMFDDEDGLPSLEDLTDDGDYDEDDDEGADDDQEDFDIPDPAAQPTSTPPSRPVVSQLGQLSEKAAGKRRAPAPASTPAPQQQASSSSAPSTPARAGPSGTSAGPHRAVAEPAKAVVTNGKRPVELHLQLLNGKWVHVDIQVKNNTLTWPCVSSKLANYFKDGKTSLDVFFYDTKLNEPFGLGSSRRLLPTQQIVLARIANAVGLPTDLVDEEPDVEDDVIEISSDEDEAAAPKPAIPAKRPAKKELGFRPLKMAKRETDRSRQSTAASPAAPRNNAGHTRTTSTASQRSMPTPSRSNATPSRRSAGATPTRRVNGSSASLASRASRR</sequence>
<name>J0CQC4_AURST</name>
<dbReference type="InParanoid" id="J0CQC4"/>
<proteinExistence type="predicted"/>
<keyword evidence="3" id="KW-1185">Reference proteome</keyword>
<dbReference type="AlphaFoldDB" id="J0CQC4"/>
<dbReference type="KEGG" id="adl:AURDEDRAFT_178522"/>
<accession>J0CQC4</accession>